<dbReference type="Proteomes" id="UP000585507">
    <property type="component" value="Unassembled WGS sequence"/>
</dbReference>
<evidence type="ECO:0000256" key="1">
    <source>
        <dbReference type="SAM" id="MobiDB-lite"/>
    </source>
</evidence>
<reference evidence="2 3" key="1">
    <citation type="submission" date="2020-08" db="EMBL/GenBank/DDBJ databases">
        <title>Genomic Encyclopedia of Type Strains, Phase IV (KMG-V): Genome sequencing to study the core and pangenomes of soil and plant-associated prokaryotes.</title>
        <authorList>
            <person name="Whitman W."/>
        </authorList>
    </citation>
    <scope>NUCLEOTIDE SEQUENCE [LARGE SCALE GENOMIC DNA]</scope>
    <source>
        <strain evidence="2 3">SEMIA 4084</strain>
    </source>
</reference>
<name>A0A7W8X6W0_9HYPH</name>
<feature type="compositionally biased region" description="Polar residues" evidence="1">
    <location>
        <begin position="84"/>
        <end position="93"/>
    </location>
</feature>
<sequence length="93" mass="10634">MRNYRNITAILFRFILWMPWPSGKIDIKGADAIPQQRRKTNKKREETTNSIWLADAGLRSVFSGNRANVAPASLLENADKKNSTNKNRLMSDN</sequence>
<comment type="caution">
    <text evidence="2">The sequence shown here is derived from an EMBL/GenBank/DDBJ whole genome shotgun (WGS) entry which is preliminary data.</text>
</comment>
<dbReference type="RefSeq" id="WP_154663240.1">
    <property type="nucleotide sequence ID" value="NZ_JACHBK010000001.1"/>
</dbReference>
<feature type="region of interest" description="Disordered" evidence="1">
    <location>
        <begin position="73"/>
        <end position="93"/>
    </location>
</feature>
<keyword evidence="3" id="KW-1185">Reference proteome</keyword>
<protein>
    <submittedName>
        <fullName evidence="2">Uncharacterized protein</fullName>
    </submittedName>
</protein>
<accession>A0A7W8X6W0</accession>
<evidence type="ECO:0000313" key="2">
    <source>
        <dbReference type="EMBL" id="MBB5533852.1"/>
    </source>
</evidence>
<dbReference type="EMBL" id="JACHBK010000001">
    <property type="protein sequence ID" value="MBB5533852.1"/>
    <property type="molecule type" value="Genomic_DNA"/>
</dbReference>
<proteinExistence type="predicted"/>
<gene>
    <name evidence="2" type="ORF">GGD55_000513</name>
</gene>
<organism evidence="2 3">
    <name type="scientific">Rhizobium giardinii</name>
    <dbReference type="NCBI Taxonomy" id="56731"/>
    <lineage>
        <taxon>Bacteria</taxon>
        <taxon>Pseudomonadati</taxon>
        <taxon>Pseudomonadota</taxon>
        <taxon>Alphaproteobacteria</taxon>
        <taxon>Hyphomicrobiales</taxon>
        <taxon>Rhizobiaceae</taxon>
        <taxon>Rhizobium/Agrobacterium group</taxon>
        <taxon>Rhizobium</taxon>
    </lineage>
</organism>
<dbReference type="AlphaFoldDB" id="A0A7W8X6W0"/>
<evidence type="ECO:0000313" key="3">
    <source>
        <dbReference type="Proteomes" id="UP000585507"/>
    </source>
</evidence>